<dbReference type="AlphaFoldDB" id="A0A669QQP0"/>
<comment type="catalytic activity">
    <reaction evidence="13">
        <text>L-threonyl-[protein] + ATP = O-phospho-L-threonyl-[protein] + ADP + H(+)</text>
        <dbReference type="Rhea" id="RHEA:46608"/>
        <dbReference type="Rhea" id="RHEA-COMP:11060"/>
        <dbReference type="Rhea" id="RHEA-COMP:11605"/>
        <dbReference type="ChEBI" id="CHEBI:15378"/>
        <dbReference type="ChEBI" id="CHEBI:30013"/>
        <dbReference type="ChEBI" id="CHEBI:30616"/>
        <dbReference type="ChEBI" id="CHEBI:61977"/>
        <dbReference type="ChEBI" id="CHEBI:456216"/>
        <dbReference type="EC" id="2.7.11.1"/>
    </reaction>
</comment>
<reference evidence="18" key="1">
    <citation type="submission" date="2025-08" db="UniProtKB">
        <authorList>
            <consortium name="Ensembl"/>
        </authorList>
    </citation>
    <scope>IDENTIFICATION</scope>
</reference>
<keyword evidence="8" id="KW-0808">Transferase</keyword>
<evidence type="ECO:0000256" key="6">
    <source>
        <dbReference type="ARBA" id="ARBA00022527"/>
    </source>
</evidence>
<accession>A0A669QQP0</accession>
<comment type="cofactor">
    <cofactor evidence="1">
        <name>Mg(2+)</name>
        <dbReference type="ChEBI" id="CHEBI:18420"/>
    </cofactor>
</comment>
<dbReference type="Gene3D" id="1.10.510.10">
    <property type="entry name" value="Transferase(Phosphotransferase) domain 1"/>
    <property type="match status" value="1"/>
</dbReference>
<keyword evidence="6" id="KW-0723">Serine/threonine-protein kinase</keyword>
<feature type="compositionally biased region" description="Low complexity" evidence="16">
    <location>
        <begin position="216"/>
        <end position="228"/>
    </location>
</feature>
<dbReference type="PROSITE" id="PS00107">
    <property type="entry name" value="PROTEIN_KINASE_ATP"/>
    <property type="match status" value="1"/>
</dbReference>
<dbReference type="Pfam" id="PF00069">
    <property type="entry name" value="Pkinase"/>
    <property type="match status" value="1"/>
</dbReference>
<evidence type="ECO:0000256" key="4">
    <source>
        <dbReference type="ARBA" id="ARBA00012513"/>
    </source>
</evidence>
<reference evidence="18" key="2">
    <citation type="submission" date="2025-09" db="UniProtKB">
        <authorList>
            <consortium name="Ensembl"/>
        </authorList>
    </citation>
    <scope>IDENTIFICATION</scope>
</reference>
<dbReference type="EC" id="2.7.11.1" evidence="4"/>
<dbReference type="FunFam" id="3.30.200.20:FF:000232">
    <property type="entry name" value="Serine/threonine-protein kinase pim-1"/>
    <property type="match status" value="1"/>
</dbReference>
<evidence type="ECO:0000313" key="18">
    <source>
        <dbReference type="Ensembl" id="ENSPCLP00000020613.1"/>
    </source>
</evidence>
<evidence type="ECO:0000256" key="14">
    <source>
        <dbReference type="ARBA" id="ARBA00048679"/>
    </source>
</evidence>
<evidence type="ECO:0000256" key="8">
    <source>
        <dbReference type="ARBA" id="ARBA00022679"/>
    </source>
</evidence>
<feature type="compositionally biased region" description="Gly residues" evidence="16">
    <location>
        <begin position="17"/>
        <end position="28"/>
    </location>
</feature>
<sequence>MRTGSAGAQRPSRHGGPRGGRCAGGALCGGAQPAALRESLPGGAGLGGAAAAPSLLSRRRHLRSRVRPLPAAPLLVSPRSTHEARRPGVLSHPPRCSDRTARHDRTVPRNARPSPPDPRRAAPHVPATRALPSPMTAAAAPPSLRGSFGAFSFPPRRCPPPSLRRAGRALLAEERPSGRGVPSARPAEATPPGSPRPRPRLSLLPRPARGRRATREPGSAGSGRAVPAPRRPPSPPDPFSLHLLFFLLLSARRPPPASSRAGLPEPPGSGLFGRGCSRSAAAAGMLLSKINSLAHLRSGPGAELHAAKLPAGKEKEPLEKLYQVGPLLGSGGFGSVYSGIRLSDSAPVAIKHVARDRISEWGELPSGTRVPMEILLLKKVGTDFRGIIRLLDWFERPDSFVLVLERPEPVQDLFDFITERGALAEELARELFRQVLEAVQHCHDRGVLHRDIKDENILIDLATGELKLIDFGSGALLKDTVYTDFDGTRVYSPPEWIRYHRYHGRSATVWSLGVLLYDMVCGDIPFEHDEDILRGQVYFRQRVSPECEHLIRWCLSQRPSDRPSFEDISNHSWMQSVHLSQEAAEIHLHSLLQETGK</sequence>
<evidence type="ECO:0000256" key="12">
    <source>
        <dbReference type="ARBA" id="ARBA00022842"/>
    </source>
</evidence>
<keyword evidence="5" id="KW-0963">Cytoplasm</keyword>
<feature type="domain" description="Protein kinase" evidence="17">
    <location>
        <begin position="322"/>
        <end position="574"/>
    </location>
</feature>
<evidence type="ECO:0000313" key="19">
    <source>
        <dbReference type="Proteomes" id="UP000472261"/>
    </source>
</evidence>
<evidence type="ECO:0000256" key="13">
    <source>
        <dbReference type="ARBA" id="ARBA00047899"/>
    </source>
</evidence>
<keyword evidence="19" id="KW-1185">Reference proteome</keyword>
<dbReference type="PANTHER" id="PTHR22984:SF29">
    <property type="entry name" value="SERINE_THREONINE-PROTEIN KINASE PIM-1"/>
    <property type="match status" value="1"/>
</dbReference>
<feature type="region of interest" description="Disordered" evidence="16">
    <location>
        <begin position="63"/>
        <end position="141"/>
    </location>
</feature>
<evidence type="ECO:0000256" key="1">
    <source>
        <dbReference type="ARBA" id="ARBA00001946"/>
    </source>
</evidence>
<evidence type="ECO:0000256" key="11">
    <source>
        <dbReference type="ARBA" id="ARBA00022840"/>
    </source>
</evidence>
<dbReference type="InterPro" id="IPR051138">
    <property type="entry name" value="PIM_Ser/Thr_kinase"/>
</dbReference>
<dbReference type="GO" id="GO:0004674">
    <property type="term" value="F:protein serine/threonine kinase activity"/>
    <property type="evidence" value="ECO:0007669"/>
    <property type="project" value="UniProtKB-KW"/>
</dbReference>
<dbReference type="InterPro" id="IPR011009">
    <property type="entry name" value="Kinase-like_dom_sf"/>
</dbReference>
<evidence type="ECO:0000256" key="15">
    <source>
        <dbReference type="PROSITE-ProRule" id="PRU10141"/>
    </source>
</evidence>
<proteinExistence type="inferred from homology"/>
<dbReference type="Gene3D" id="3.30.200.20">
    <property type="entry name" value="Phosphorylase Kinase, domain 1"/>
    <property type="match status" value="1"/>
</dbReference>
<evidence type="ECO:0000256" key="7">
    <source>
        <dbReference type="ARBA" id="ARBA00022553"/>
    </source>
</evidence>
<dbReference type="Ensembl" id="ENSPCLT00000028532.1">
    <property type="protein sequence ID" value="ENSPCLP00000020613.1"/>
    <property type="gene ID" value="ENSPCLG00000018046.1"/>
</dbReference>
<keyword evidence="7" id="KW-0597">Phosphoprotein</keyword>
<protein>
    <recommendedName>
        <fullName evidence="4">non-specific serine/threonine protein kinase</fullName>
        <ecNumber evidence="4">2.7.11.1</ecNumber>
    </recommendedName>
</protein>
<feature type="compositionally biased region" description="Basic and acidic residues" evidence="16">
    <location>
        <begin position="95"/>
        <end position="107"/>
    </location>
</feature>
<organism evidence="18 19">
    <name type="scientific">Phasianus colchicus</name>
    <name type="common">Common pheasant</name>
    <dbReference type="NCBI Taxonomy" id="9054"/>
    <lineage>
        <taxon>Eukaryota</taxon>
        <taxon>Metazoa</taxon>
        <taxon>Chordata</taxon>
        <taxon>Craniata</taxon>
        <taxon>Vertebrata</taxon>
        <taxon>Euteleostomi</taxon>
        <taxon>Archelosauria</taxon>
        <taxon>Archosauria</taxon>
        <taxon>Dinosauria</taxon>
        <taxon>Saurischia</taxon>
        <taxon>Theropoda</taxon>
        <taxon>Coelurosauria</taxon>
        <taxon>Aves</taxon>
        <taxon>Neognathae</taxon>
        <taxon>Galloanserae</taxon>
        <taxon>Galliformes</taxon>
        <taxon>Phasianidae</taxon>
        <taxon>Phasianinae</taxon>
        <taxon>Phasianus</taxon>
    </lineage>
</organism>
<keyword evidence="11 15" id="KW-0067">ATP-binding</keyword>
<evidence type="ECO:0000259" key="17">
    <source>
        <dbReference type="PROSITE" id="PS50011"/>
    </source>
</evidence>
<dbReference type="PROSITE" id="PS50011">
    <property type="entry name" value="PROTEIN_KINASE_DOM"/>
    <property type="match status" value="1"/>
</dbReference>
<dbReference type="SMART" id="SM00220">
    <property type="entry name" value="S_TKc"/>
    <property type="match status" value="1"/>
</dbReference>
<evidence type="ECO:0000256" key="5">
    <source>
        <dbReference type="ARBA" id="ARBA00022490"/>
    </source>
</evidence>
<feature type="compositionally biased region" description="Low complexity" evidence="16">
    <location>
        <begin position="130"/>
        <end position="141"/>
    </location>
</feature>
<dbReference type="Proteomes" id="UP000472261">
    <property type="component" value="Unplaced"/>
</dbReference>
<evidence type="ECO:0000256" key="3">
    <source>
        <dbReference type="ARBA" id="ARBA00005505"/>
    </source>
</evidence>
<comment type="subcellular location">
    <subcellularLocation>
        <location evidence="2">Cytoplasm</location>
    </subcellularLocation>
</comment>
<feature type="region of interest" description="Disordered" evidence="16">
    <location>
        <begin position="1"/>
        <end position="29"/>
    </location>
</feature>
<evidence type="ECO:0000256" key="2">
    <source>
        <dbReference type="ARBA" id="ARBA00004496"/>
    </source>
</evidence>
<dbReference type="InterPro" id="IPR000719">
    <property type="entry name" value="Prot_kinase_dom"/>
</dbReference>
<keyword evidence="10" id="KW-0418">Kinase</keyword>
<feature type="region of interest" description="Disordered" evidence="16">
    <location>
        <begin position="172"/>
        <end position="235"/>
    </location>
</feature>
<comment type="similarity">
    <text evidence="3">Belongs to the protein kinase superfamily. CAMK Ser/Thr protein kinase family. PIM subfamily.</text>
</comment>
<keyword evidence="12" id="KW-0460">Magnesium</keyword>
<dbReference type="FunFam" id="1.10.510.10:FF:000209">
    <property type="entry name" value="Serine/threonine-protein kinase pim-1"/>
    <property type="match status" value="1"/>
</dbReference>
<dbReference type="InterPro" id="IPR008271">
    <property type="entry name" value="Ser/Thr_kinase_AS"/>
</dbReference>
<dbReference type="SUPFAM" id="SSF56112">
    <property type="entry name" value="Protein kinase-like (PK-like)"/>
    <property type="match status" value="1"/>
</dbReference>
<dbReference type="PROSITE" id="PS00108">
    <property type="entry name" value="PROTEIN_KINASE_ST"/>
    <property type="match status" value="1"/>
</dbReference>
<evidence type="ECO:0000256" key="9">
    <source>
        <dbReference type="ARBA" id="ARBA00022741"/>
    </source>
</evidence>
<evidence type="ECO:0000256" key="10">
    <source>
        <dbReference type="ARBA" id="ARBA00022777"/>
    </source>
</evidence>
<evidence type="ECO:0000256" key="16">
    <source>
        <dbReference type="SAM" id="MobiDB-lite"/>
    </source>
</evidence>
<dbReference type="OMA" id="WPSGELQ"/>
<dbReference type="PANTHER" id="PTHR22984">
    <property type="entry name" value="SERINE/THREONINE-PROTEIN KINASE PIM"/>
    <property type="match status" value="1"/>
</dbReference>
<keyword evidence="9 15" id="KW-0547">Nucleotide-binding</keyword>
<dbReference type="InterPro" id="IPR017441">
    <property type="entry name" value="Protein_kinase_ATP_BS"/>
</dbReference>
<comment type="catalytic activity">
    <reaction evidence="14">
        <text>L-seryl-[protein] + ATP = O-phospho-L-seryl-[protein] + ADP + H(+)</text>
        <dbReference type="Rhea" id="RHEA:17989"/>
        <dbReference type="Rhea" id="RHEA-COMP:9863"/>
        <dbReference type="Rhea" id="RHEA-COMP:11604"/>
        <dbReference type="ChEBI" id="CHEBI:15378"/>
        <dbReference type="ChEBI" id="CHEBI:29999"/>
        <dbReference type="ChEBI" id="CHEBI:30616"/>
        <dbReference type="ChEBI" id="CHEBI:83421"/>
        <dbReference type="ChEBI" id="CHEBI:456216"/>
        <dbReference type="EC" id="2.7.11.1"/>
    </reaction>
</comment>
<dbReference type="GO" id="GO:0005524">
    <property type="term" value="F:ATP binding"/>
    <property type="evidence" value="ECO:0007669"/>
    <property type="project" value="UniProtKB-UniRule"/>
</dbReference>
<dbReference type="GO" id="GO:0005737">
    <property type="term" value="C:cytoplasm"/>
    <property type="evidence" value="ECO:0007669"/>
    <property type="project" value="UniProtKB-SubCell"/>
</dbReference>
<name>A0A669QQP0_PHACC</name>
<feature type="binding site" evidence="15">
    <location>
        <position position="351"/>
    </location>
    <ligand>
        <name>ATP</name>
        <dbReference type="ChEBI" id="CHEBI:30616"/>
    </ligand>
</feature>